<evidence type="ECO:0000313" key="3">
    <source>
        <dbReference type="EMBL" id="CAG8386553.1"/>
    </source>
</evidence>
<evidence type="ECO:0000313" key="4">
    <source>
        <dbReference type="Proteomes" id="UP001152649"/>
    </source>
</evidence>
<dbReference type="PROSITE" id="PS50181">
    <property type="entry name" value="FBOX"/>
    <property type="match status" value="1"/>
</dbReference>
<dbReference type="Proteomes" id="UP001152649">
    <property type="component" value="Unassembled WGS sequence"/>
</dbReference>
<accession>A0A9W4JEL5</accession>
<feature type="compositionally biased region" description="Basic and acidic residues" evidence="1">
    <location>
        <begin position="457"/>
        <end position="467"/>
    </location>
</feature>
<dbReference type="InterPro" id="IPR001810">
    <property type="entry name" value="F-box_dom"/>
</dbReference>
<evidence type="ECO:0000259" key="2">
    <source>
        <dbReference type="PROSITE" id="PS50181"/>
    </source>
</evidence>
<dbReference type="AlphaFoldDB" id="A0A9W4JEL5"/>
<organism evidence="3 4">
    <name type="scientific">Penicillium salamii</name>
    <dbReference type="NCBI Taxonomy" id="1612424"/>
    <lineage>
        <taxon>Eukaryota</taxon>
        <taxon>Fungi</taxon>
        <taxon>Dikarya</taxon>
        <taxon>Ascomycota</taxon>
        <taxon>Pezizomycotina</taxon>
        <taxon>Eurotiomycetes</taxon>
        <taxon>Eurotiomycetidae</taxon>
        <taxon>Eurotiales</taxon>
        <taxon>Aspergillaceae</taxon>
        <taxon>Penicillium</taxon>
    </lineage>
</organism>
<reference evidence="3" key="1">
    <citation type="submission" date="2021-07" db="EMBL/GenBank/DDBJ databases">
        <authorList>
            <person name="Branca A.L. A."/>
        </authorList>
    </citation>
    <scope>NUCLEOTIDE SEQUENCE</scope>
</reference>
<feature type="compositionally biased region" description="Basic and acidic residues" evidence="1">
    <location>
        <begin position="383"/>
        <end position="410"/>
    </location>
</feature>
<feature type="domain" description="F-box" evidence="2">
    <location>
        <begin position="6"/>
        <end position="52"/>
    </location>
</feature>
<protein>
    <recommendedName>
        <fullName evidence="2">F-box domain-containing protein</fullName>
    </recommendedName>
</protein>
<feature type="region of interest" description="Disordered" evidence="1">
    <location>
        <begin position="374"/>
        <end position="410"/>
    </location>
</feature>
<evidence type="ECO:0000256" key="1">
    <source>
        <dbReference type="SAM" id="MobiDB-lite"/>
    </source>
</evidence>
<keyword evidence="4" id="KW-1185">Reference proteome</keyword>
<proteinExistence type="predicted"/>
<comment type="caution">
    <text evidence="3">The sequence shown here is derived from an EMBL/GenBank/DDBJ whole genome shotgun (WGS) entry which is preliminary data.</text>
</comment>
<feature type="region of interest" description="Disordered" evidence="1">
    <location>
        <begin position="455"/>
        <end position="488"/>
    </location>
</feature>
<name>A0A9W4JEL5_9EURO</name>
<sequence>MIMSPSPTLESLPFDILFQIAAYLDIRDYIHISHSSRSMFSSMKNTIIARSTVKNTMLYSKEGQAAFAGKVGYYQAIQHRFDVHDAVATASPYSVSVLAYATDFLYHQGFLCYRFKNQIRLLDVHDAGQKERVLDLDHVIRRIIGIENILSDVGNQITLLRFTSGILILLVNQTNSNEGILIAIDLQSHPGQARRRRLLLQEPVSSSDPMFVRHTGLYIWCGTFTSANDQGIAWQVWGMAFRSLQRTEFSVEPIVDGELDKTICFEVYQGHLYVVSIIDDRESSFYHWSCYAPNRGSKKGNGRLWRRDHREGPIHEMWADLSIQVDERKGRPVILECRREWLDGGSENHRTYYTTPLPTPDEALAMQSAEGLTHQGGLVDSDDEHRQSSEKRLARDCHAEHETSDPLDQRRDFIPAYTRHSSYHLAAATYIDLVNDPKSQADGVHFQHCLRLRTKSRNRDRSDERGVGRYRSPLSDPGQSQADGPSEGVSEGYFHAHGVCLWPSVNAPSKLLELLCPDKSTSLVRAVCDERSLIYSTSAEGLPPHHHMLVLISFDPMIRLPYLTSLCSQKASTNPTRKVLDAPRPGFHSSRLLVENADAFHLAIRQGYRP</sequence>
<dbReference type="OrthoDB" id="2564812at2759"/>
<dbReference type="EMBL" id="CAJVPG010000274">
    <property type="protein sequence ID" value="CAG8386553.1"/>
    <property type="molecule type" value="Genomic_DNA"/>
</dbReference>
<gene>
    <name evidence="3" type="ORF">PSALAMII_LOCUS6278</name>
</gene>
<dbReference type="Pfam" id="PF00646">
    <property type="entry name" value="F-box"/>
    <property type="match status" value="1"/>
</dbReference>